<keyword evidence="2" id="KW-0812">Transmembrane</keyword>
<name>A0A9X1YJ65_9BURK</name>
<dbReference type="GO" id="GO:0015562">
    <property type="term" value="F:efflux transmembrane transporter activity"/>
    <property type="evidence" value="ECO:0007669"/>
    <property type="project" value="InterPro"/>
</dbReference>
<dbReference type="Pfam" id="PF02321">
    <property type="entry name" value="OEP"/>
    <property type="match status" value="2"/>
</dbReference>
<keyword evidence="5" id="KW-1185">Reference proteome</keyword>
<dbReference type="Gene3D" id="2.20.200.10">
    <property type="entry name" value="Outer membrane efflux proteins (OEP)"/>
    <property type="match status" value="1"/>
</dbReference>
<dbReference type="PROSITE" id="PS51257">
    <property type="entry name" value="PROKAR_LIPOPROTEIN"/>
    <property type="match status" value="1"/>
</dbReference>
<dbReference type="Gene3D" id="1.20.1600.10">
    <property type="entry name" value="Outer membrane efflux proteins (OEP)"/>
    <property type="match status" value="1"/>
</dbReference>
<protein>
    <submittedName>
        <fullName evidence="4">Efflux transporter outer membrane subunit</fullName>
    </submittedName>
</protein>
<feature type="coiled-coil region" evidence="3">
    <location>
        <begin position="376"/>
        <end position="439"/>
    </location>
</feature>
<comment type="subcellular location">
    <subcellularLocation>
        <location evidence="2">Cell membrane</location>
        <topology evidence="2">Lipid-anchor</topology>
    </subcellularLocation>
</comment>
<evidence type="ECO:0000313" key="4">
    <source>
        <dbReference type="EMBL" id="MCK9687128.1"/>
    </source>
</evidence>
<accession>A0A9X1YJ65</accession>
<comment type="caution">
    <text evidence="4">The sequence shown here is derived from an EMBL/GenBank/DDBJ whole genome shotgun (WGS) entry which is preliminary data.</text>
</comment>
<dbReference type="PANTHER" id="PTHR30203">
    <property type="entry name" value="OUTER MEMBRANE CATION EFFLUX PROTEIN"/>
    <property type="match status" value="1"/>
</dbReference>
<dbReference type="EMBL" id="JAJLJH010000003">
    <property type="protein sequence ID" value="MCK9687128.1"/>
    <property type="molecule type" value="Genomic_DNA"/>
</dbReference>
<keyword evidence="2" id="KW-0732">Signal</keyword>
<dbReference type="Proteomes" id="UP001139353">
    <property type="component" value="Unassembled WGS sequence"/>
</dbReference>
<evidence type="ECO:0000256" key="3">
    <source>
        <dbReference type="SAM" id="Coils"/>
    </source>
</evidence>
<gene>
    <name evidence="4" type="ORF">LPC04_15560</name>
</gene>
<reference evidence="4" key="1">
    <citation type="submission" date="2021-11" db="EMBL/GenBank/DDBJ databases">
        <title>BS-T2-15 a new species belonging to the Comamonadaceae family isolated from the soil of a French oak forest.</title>
        <authorList>
            <person name="Mieszkin S."/>
            <person name="Alain K."/>
        </authorList>
    </citation>
    <scope>NUCLEOTIDE SEQUENCE</scope>
    <source>
        <strain evidence="4">BS-T2-15</strain>
    </source>
</reference>
<evidence type="ECO:0000256" key="2">
    <source>
        <dbReference type="RuleBase" id="RU362097"/>
    </source>
</evidence>
<dbReference type="PANTHER" id="PTHR30203:SF30">
    <property type="entry name" value="OUTER MEMBRANE PROTEIN-RELATED"/>
    <property type="match status" value="1"/>
</dbReference>
<dbReference type="SUPFAM" id="SSF56954">
    <property type="entry name" value="Outer membrane efflux proteins (OEP)"/>
    <property type="match status" value="1"/>
</dbReference>
<keyword evidence="2" id="KW-1134">Transmembrane beta strand</keyword>
<dbReference type="InterPro" id="IPR010131">
    <property type="entry name" value="MdtP/NodT-like"/>
</dbReference>
<dbReference type="GO" id="GO:0005886">
    <property type="term" value="C:plasma membrane"/>
    <property type="evidence" value="ECO:0007669"/>
    <property type="project" value="UniProtKB-SubCell"/>
</dbReference>
<feature type="signal peptide" evidence="2">
    <location>
        <begin position="1"/>
        <end position="25"/>
    </location>
</feature>
<evidence type="ECO:0000313" key="5">
    <source>
        <dbReference type="Proteomes" id="UP001139353"/>
    </source>
</evidence>
<evidence type="ECO:0000256" key="1">
    <source>
        <dbReference type="ARBA" id="ARBA00007613"/>
    </source>
</evidence>
<sequence>MSAPRTRAALAALALLAGCAGPRPAVPPDAKVTPPADWRTVPEHPGPGLAATWWDSFGDPDLTRIVTAALADNDDVRIAAARVEELMGQAAFARAQRLPELDGTVVYQRDRSINPARGLPQVENVTEPVLAFSFDADLFGRLRAADAAARATLLGSRAAQADVRLLVAATAARDWFTLRSLDARLATLRQTLDARDQTLRLVRRRVSVGYAAQLDLAQAEAEYRATEQQIPATELAIRRTEDALSILLGRNPGAIERGGPALEATPPPAPAALPSSLLRRRPDIVEAEERVVAADRALDASRAAFMPDLRLSGDWGHVTSTILDNHPVDVFTIGASILAPILDAGRLKAQQDAAAARRDQAAFAYRKAALEAFGQVEDALAATQRLHEQLASLQAQESALERTLQIASARYRSGYAPFLDQLDAQRNLLSVQLAIAQARADELNAYVTLFQALGGGWDKSLLEGEPPKASASRT</sequence>
<dbReference type="NCBIfam" id="TIGR01845">
    <property type="entry name" value="outer_NodT"/>
    <property type="match status" value="1"/>
</dbReference>
<keyword evidence="2" id="KW-0449">Lipoprotein</keyword>
<proteinExistence type="inferred from homology"/>
<feature type="chain" id="PRO_5041016273" evidence="2">
    <location>
        <begin position="26"/>
        <end position="474"/>
    </location>
</feature>
<comment type="similarity">
    <text evidence="1 2">Belongs to the outer membrane factor (OMF) (TC 1.B.17) family.</text>
</comment>
<organism evidence="4 5">
    <name type="scientific">Scleromatobacter humisilvae</name>
    <dbReference type="NCBI Taxonomy" id="2897159"/>
    <lineage>
        <taxon>Bacteria</taxon>
        <taxon>Pseudomonadati</taxon>
        <taxon>Pseudomonadota</taxon>
        <taxon>Betaproteobacteria</taxon>
        <taxon>Burkholderiales</taxon>
        <taxon>Sphaerotilaceae</taxon>
        <taxon>Scleromatobacter</taxon>
    </lineage>
</organism>
<keyword evidence="2" id="KW-0564">Palmitate</keyword>
<keyword evidence="3" id="KW-0175">Coiled coil</keyword>
<dbReference type="InterPro" id="IPR003423">
    <property type="entry name" value="OMP_efflux"/>
</dbReference>
<dbReference type="AlphaFoldDB" id="A0A9X1YJ65"/>
<dbReference type="RefSeq" id="WP_275683160.1">
    <property type="nucleotide sequence ID" value="NZ_JAJLJH010000003.1"/>
</dbReference>
<keyword evidence="2" id="KW-0472">Membrane</keyword>